<dbReference type="PANTHER" id="PTHR12526:SF510">
    <property type="entry name" value="D-INOSITOL 3-PHOSPHATE GLYCOSYLTRANSFERASE"/>
    <property type="match status" value="1"/>
</dbReference>
<dbReference type="OrthoDB" id="512920at2759"/>
<evidence type="ECO:0000256" key="2">
    <source>
        <dbReference type="ARBA" id="ARBA00022679"/>
    </source>
</evidence>
<dbReference type="Pfam" id="PF00534">
    <property type="entry name" value="Glycos_transf_1"/>
    <property type="match status" value="1"/>
</dbReference>
<feature type="transmembrane region" description="Helical" evidence="3">
    <location>
        <begin position="73"/>
        <end position="96"/>
    </location>
</feature>
<dbReference type="InterPro" id="IPR001296">
    <property type="entry name" value="Glyco_trans_1"/>
</dbReference>
<evidence type="ECO:0000313" key="7">
    <source>
        <dbReference type="Proteomes" id="UP000242180"/>
    </source>
</evidence>
<reference evidence="6 7" key="1">
    <citation type="submission" date="2016-07" db="EMBL/GenBank/DDBJ databases">
        <title>Pervasive Adenine N6-methylation of Active Genes in Fungi.</title>
        <authorList>
            <consortium name="DOE Joint Genome Institute"/>
            <person name="Mondo S.J."/>
            <person name="Dannebaum R.O."/>
            <person name="Kuo R.C."/>
            <person name="Labutti K."/>
            <person name="Haridas S."/>
            <person name="Kuo A."/>
            <person name="Salamov A."/>
            <person name="Ahrendt S.R."/>
            <person name="Lipzen A."/>
            <person name="Sullivan W."/>
            <person name="Andreopoulos W.B."/>
            <person name="Clum A."/>
            <person name="Lindquist E."/>
            <person name="Daum C."/>
            <person name="Ramamoorthy G.K."/>
            <person name="Gryganskyi A."/>
            <person name="Culley D."/>
            <person name="Magnuson J.K."/>
            <person name="James T.Y."/>
            <person name="O'Malley M.A."/>
            <person name="Stajich J.E."/>
            <person name="Spatafora J.W."/>
            <person name="Visel A."/>
            <person name="Grigoriev I.V."/>
        </authorList>
    </citation>
    <scope>NUCLEOTIDE SEQUENCE [LARGE SCALE GENOMIC DNA]</scope>
    <source>
        <strain evidence="6 7">NRRL 2496</strain>
    </source>
</reference>
<keyword evidence="3" id="KW-1133">Transmembrane helix</keyword>
<dbReference type="InParanoid" id="A0A1X2H356"/>
<accession>A0A1X2H356</accession>
<comment type="caution">
    <text evidence="6">The sequence shown here is derived from an EMBL/GenBank/DDBJ whole genome shotgun (WGS) entry which is preliminary data.</text>
</comment>
<feature type="domain" description="Glycosyl transferase family 1" evidence="4">
    <location>
        <begin position="539"/>
        <end position="660"/>
    </location>
</feature>
<evidence type="ECO:0000259" key="5">
    <source>
        <dbReference type="Pfam" id="PF08323"/>
    </source>
</evidence>
<evidence type="ECO:0000256" key="1">
    <source>
        <dbReference type="ARBA" id="ARBA00022676"/>
    </source>
</evidence>
<dbReference type="Pfam" id="PF08323">
    <property type="entry name" value="Glyco_transf_5"/>
    <property type="match status" value="1"/>
</dbReference>
<evidence type="ECO:0000313" key="6">
    <source>
        <dbReference type="EMBL" id="ORY92223.1"/>
    </source>
</evidence>
<protein>
    <submittedName>
        <fullName evidence="6">Uncharacterized protein</fullName>
    </submittedName>
</protein>
<dbReference type="Proteomes" id="UP000242180">
    <property type="component" value="Unassembled WGS sequence"/>
</dbReference>
<dbReference type="OMA" id="IEFRVWK"/>
<dbReference type="STRING" id="13706.A0A1X2H356"/>
<dbReference type="Gene3D" id="3.40.50.2000">
    <property type="entry name" value="Glycogen Phosphorylase B"/>
    <property type="match status" value="2"/>
</dbReference>
<name>A0A1X2H356_SYNRA</name>
<dbReference type="SUPFAM" id="SSF53756">
    <property type="entry name" value="UDP-Glycosyltransferase/glycogen phosphorylase"/>
    <property type="match status" value="1"/>
</dbReference>
<dbReference type="AlphaFoldDB" id="A0A1X2H356"/>
<feature type="domain" description="Starch synthase catalytic" evidence="5">
    <location>
        <begin position="131"/>
        <end position="426"/>
    </location>
</feature>
<keyword evidence="2" id="KW-0808">Transferase</keyword>
<keyword evidence="1" id="KW-0328">Glycosyltransferase</keyword>
<keyword evidence="7" id="KW-1185">Reference proteome</keyword>
<evidence type="ECO:0000259" key="4">
    <source>
        <dbReference type="Pfam" id="PF00534"/>
    </source>
</evidence>
<sequence>MPPPNNVETKYYDLSSSQLPTIHRRGSLTSIVCPMPAGPGWDAPPPPATPSKSRQTNSFFFARYDKKWRWWHYLSLLTFLLGILEAVALITGYTVLHDQPSPIRIALRQYPVVPYRHLEATPIKLQKGTSVYHVTKEFGPASLTNVGLTVTSLAAAQQRTGLVDTRIVMPYYSFLKNKYDIEKHADLVLDVRDKKGKLTPIEFRVWKMTYVFDPAPKPSNITVWQVVDGVNTSISIAPPPAEPKPVPATEKVSVYLIGPGNRRPFSQAFRARNALQIYTSAPVGLPIEWRDQFFSKAAAAFLTHQATAIDEESLFAPIRLAPHIDVIHMHGAATAYVAKSLRERRDAHQLGPKPPALVYTMHDYMDELQYTHSVHNVRKFSDDVVLDVDARHIRGNRLFMSSLGIDQSDVVSVVGRTMASDIIEGRSELYLKELMMESVLHKAQRQRFFGISNGLGFDGLNPFTHEKLVTRKLGFPEYARDLVQQQPALSTLGDDPASLLASTKRSVWPLSALPNDYVSTAKDRAKRFLVRRSLLQETDLKRPLVLYVGQFQYDKGLELFDQAAELFSKHNMKFIIMGQPGDFPQERVEALQARYPDDVLVMSTPKQQRQWSVFCRSAADFVFVPSQTDTMGLAAAEGLLFGASVISSGAGGMGEYLVDRPESAWTDAEPSRDIHIIRDKETKVPTVTSSEYYNAYLFQPTTLEAAVQDAATDYQRINRSKVLREEYVLRMIRASFSLGWERGALRGPVHEYRRLYEIAMADRKLPQLRSHEVDEEEALLRRLLLERQQQALGLHLPEYDA</sequence>
<proteinExistence type="predicted"/>
<evidence type="ECO:0000256" key="3">
    <source>
        <dbReference type="SAM" id="Phobius"/>
    </source>
</evidence>
<gene>
    <name evidence="6" type="ORF">BCR43DRAFT_497988</name>
</gene>
<dbReference type="InterPro" id="IPR013534">
    <property type="entry name" value="Starch_synth_cat_dom"/>
</dbReference>
<organism evidence="6 7">
    <name type="scientific">Syncephalastrum racemosum</name>
    <name type="common">Filamentous fungus</name>
    <dbReference type="NCBI Taxonomy" id="13706"/>
    <lineage>
        <taxon>Eukaryota</taxon>
        <taxon>Fungi</taxon>
        <taxon>Fungi incertae sedis</taxon>
        <taxon>Mucoromycota</taxon>
        <taxon>Mucoromycotina</taxon>
        <taxon>Mucoromycetes</taxon>
        <taxon>Mucorales</taxon>
        <taxon>Syncephalastraceae</taxon>
        <taxon>Syncephalastrum</taxon>
    </lineage>
</organism>
<dbReference type="EMBL" id="MCGN01000010">
    <property type="protein sequence ID" value="ORY92223.1"/>
    <property type="molecule type" value="Genomic_DNA"/>
</dbReference>
<keyword evidence="3" id="KW-0472">Membrane</keyword>
<dbReference type="PANTHER" id="PTHR12526">
    <property type="entry name" value="GLYCOSYLTRANSFERASE"/>
    <property type="match status" value="1"/>
</dbReference>
<dbReference type="GO" id="GO:0016757">
    <property type="term" value="F:glycosyltransferase activity"/>
    <property type="evidence" value="ECO:0007669"/>
    <property type="project" value="UniProtKB-KW"/>
</dbReference>
<keyword evidence="3" id="KW-0812">Transmembrane</keyword>